<accession>A0A059EXH6</accession>
<sequence>MFSLLIVNFYAIKGTEQGYLGEELTYHSQEPYYGRYNHQGSIPVLQQYDIVFEMPINSYDSQPVISTIQSIVPNDIMGNAHISQLDNSQKTHAVEPVINTNTLPISHEKLFQQEYRHAEHDAKPKTQQPSLIDFNSTLNIESQRFSQSHSHTNSGVPSAATSLSTSENVLPSADIIYVADKPTSDFVSTGTSQRPIDPTYSTMPEVFIPQQRNQTFAPLKQPDYNEQNPLIQEDIVILPVNKQAEVTPTPTKETDSTEKKNSDSNKKENASKKDSSSTREKSASKDTENGIKECTVLVSLMFMILVCNL</sequence>
<dbReference type="OrthoDB" id="10300751at2759"/>
<organism evidence="2 3">
    <name type="scientific">Anncaliia algerae PRA339</name>
    <dbReference type="NCBI Taxonomy" id="1288291"/>
    <lineage>
        <taxon>Eukaryota</taxon>
        <taxon>Fungi</taxon>
        <taxon>Fungi incertae sedis</taxon>
        <taxon>Microsporidia</taxon>
        <taxon>Tubulinosematoidea</taxon>
        <taxon>Tubulinosematidae</taxon>
        <taxon>Anncaliia</taxon>
    </lineage>
</organism>
<keyword evidence="3" id="KW-1185">Reference proteome</keyword>
<protein>
    <submittedName>
        <fullName evidence="2">Uncharacterized protein</fullName>
    </submittedName>
</protein>
<feature type="region of interest" description="Disordered" evidence="1">
    <location>
        <begin position="241"/>
        <end position="289"/>
    </location>
</feature>
<dbReference type="AlphaFoldDB" id="A0A059EXH6"/>
<evidence type="ECO:0000313" key="3">
    <source>
        <dbReference type="Proteomes" id="UP000030655"/>
    </source>
</evidence>
<evidence type="ECO:0000256" key="1">
    <source>
        <dbReference type="SAM" id="MobiDB-lite"/>
    </source>
</evidence>
<feature type="compositionally biased region" description="Basic and acidic residues" evidence="1">
    <location>
        <begin position="252"/>
        <end position="289"/>
    </location>
</feature>
<dbReference type="VEuPathDB" id="MicrosporidiaDB:H312_03000"/>
<evidence type="ECO:0000313" key="2">
    <source>
        <dbReference type="EMBL" id="KCZ79605.1"/>
    </source>
</evidence>
<dbReference type="HOGENOM" id="CLU_900070_0_0_1"/>
<proteinExistence type="predicted"/>
<reference evidence="2 3" key="2">
    <citation type="submission" date="2014-03" db="EMBL/GenBank/DDBJ databases">
        <title>The Genome Sequence of Anncaliia algerae insect isolate PRA339.</title>
        <authorList>
            <consortium name="The Broad Institute Genome Sequencing Platform"/>
            <consortium name="The Broad Institute Genome Sequencing Center for Infectious Disease"/>
            <person name="Cuomo C."/>
            <person name="Becnel J."/>
            <person name="Sanscrainte N."/>
            <person name="Walker B."/>
            <person name="Young S.K."/>
            <person name="Zeng Q."/>
            <person name="Gargeya S."/>
            <person name="Fitzgerald M."/>
            <person name="Haas B."/>
            <person name="Abouelleil A."/>
            <person name="Alvarado L."/>
            <person name="Arachchi H.M."/>
            <person name="Berlin A.M."/>
            <person name="Chapman S.B."/>
            <person name="Dewar J."/>
            <person name="Goldberg J."/>
            <person name="Griggs A."/>
            <person name="Gujja S."/>
            <person name="Hansen M."/>
            <person name="Howarth C."/>
            <person name="Imamovic A."/>
            <person name="Larimer J."/>
            <person name="McCowan C."/>
            <person name="Murphy C."/>
            <person name="Neiman D."/>
            <person name="Pearson M."/>
            <person name="Priest M."/>
            <person name="Roberts A."/>
            <person name="Saif S."/>
            <person name="Shea T."/>
            <person name="Sisk P."/>
            <person name="Sykes S."/>
            <person name="Wortman J."/>
            <person name="Nusbaum C."/>
            <person name="Birren B."/>
        </authorList>
    </citation>
    <scope>NUCLEOTIDE SEQUENCE [LARGE SCALE GENOMIC DNA]</scope>
    <source>
        <strain evidence="2 3">PRA339</strain>
    </source>
</reference>
<dbReference type="Proteomes" id="UP000030655">
    <property type="component" value="Unassembled WGS sequence"/>
</dbReference>
<reference evidence="3" key="1">
    <citation type="submission" date="2013-02" db="EMBL/GenBank/DDBJ databases">
        <authorList>
            <consortium name="The Broad Institute Genome Sequencing Platform"/>
            <person name="Cuomo C."/>
            <person name="Becnel J."/>
            <person name="Sanscrainte N."/>
            <person name="Walker B."/>
            <person name="Young S.K."/>
            <person name="Zeng Q."/>
            <person name="Gargeya S."/>
            <person name="Fitzgerald M."/>
            <person name="Haas B."/>
            <person name="Abouelleil A."/>
            <person name="Alvarado L."/>
            <person name="Arachchi H.M."/>
            <person name="Berlin A.M."/>
            <person name="Chapman S.B."/>
            <person name="Dewar J."/>
            <person name="Goldberg J."/>
            <person name="Griggs A."/>
            <person name="Gujja S."/>
            <person name="Hansen M."/>
            <person name="Howarth C."/>
            <person name="Imamovic A."/>
            <person name="Larimer J."/>
            <person name="McCowan C."/>
            <person name="Murphy C."/>
            <person name="Neiman D."/>
            <person name="Pearson M."/>
            <person name="Priest M."/>
            <person name="Roberts A."/>
            <person name="Saif S."/>
            <person name="Shea T."/>
            <person name="Sisk P."/>
            <person name="Sykes S."/>
            <person name="Wortman J."/>
            <person name="Nusbaum C."/>
            <person name="Birren B."/>
        </authorList>
    </citation>
    <scope>NUCLEOTIDE SEQUENCE [LARGE SCALE GENOMIC DNA]</scope>
    <source>
        <strain evidence="3">PRA339</strain>
    </source>
</reference>
<gene>
    <name evidence="2" type="ORF">H312_03000</name>
</gene>
<name>A0A059EXH6_9MICR</name>
<dbReference type="EMBL" id="KK365249">
    <property type="protein sequence ID" value="KCZ79605.1"/>
    <property type="molecule type" value="Genomic_DNA"/>
</dbReference>
<feature type="region of interest" description="Disordered" evidence="1">
    <location>
        <begin position="143"/>
        <end position="162"/>
    </location>
</feature>